<keyword evidence="3" id="KW-0732">Signal</keyword>
<evidence type="ECO:0000313" key="5">
    <source>
        <dbReference type="WBParaSite" id="L893_g200.t1"/>
    </source>
</evidence>
<evidence type="ECO:0000256" key="3">
    <source>
        <dbReference type="SAM" id="SignalP"/>
    </source>
</evidence>
<accession>A0A1I7YVQ9</accession>
<feature type="compositionally biased region" description="Acidic residues" evidence="2">
    <location>
        <begin position="54"/>
        <end position="63"/>
    </location>
</feature>
<feature type="compositionally biased region" description="Basic and acidic residues" evidence="2">
    <location>
        <begin position="21"/>
        <end position="40"/>
    </location>
</feature>
<dbReference type="Proteomes" id="UP000095287">
    <property type="component" value="Unplaced"/>
</dbReference>
<feature type="signal peptide" evidence="3">
    <location>
        <begin position="1"/>
        <end position="19"/>
    </location>
</feature>
<feature type="coiled-coil region" evidence="1">
    <location>
        <begin position="90"/>
        <end position="117"/>
    </location>
</feature>
<sequence>MRAPLILLLLAVLAIHVGSEEVRQRTDKKAQEHKKEKDSSSSEEALNEDGKVEEVEDGDEESEDPKSINTEDLKLNPQGPAPNVVLTPDLAEKIKQAEQLLQAVQMLQKQMEEKKAKQEL</sequence>
<feature type="compositionally biased region" description="Basic and acidic residues" evidence="2">
    <location>
        <begin position="64"/>
        <end position="74"/>
    </location>
</feature>
<evidence type="ECO:0000256" key="1">
    <source>
        <dbReference type="SAM" id="Coils"/>
    </source>
</evidence>
<evidence type="ECO:0000256" key="2">
    <source>
        <dbReference type="SAM" id="MobiDB-lite"/>
    </source>
</evidence>
<protein>
    <submittedName>
        <fullName evidence="5">GAGE domain-containing protein</fullName>
    </submittedName>
</protein>
<feature type="chain" id="PRO_5009312673" evidence="3">
    <location>
        <begin position="20"/>
        <end position="120"/>
    </location>
</feature>
<feature type="region of interest" description="Disordered" evidence="2">
    <location>
        <begin position="21"/>
        <end position="86"/>
    </location>
</feature>
<dbReference type="AlphaFoldDB" id="A0A1I7YVQ9"/>
<keyword evidence="1" id="KW-0175">Coiled coil</keyword>
<evidence type="ECO:0000313" key="4">
    <source>
        <dbReference type="Proteomes" id="UP000095287"/>
    </source>
</evidence>
<reference evidence="5" key="1">
    <citation type="submission" date="2016-11" db="UniProtKB">
        <authorList>
            <consortium name="WormBaseParasite"/>
        </authorList>
    </citation>
    <scope>IDENTIFICATION</scope>
</reference>
<organism evidence="4 5">
    <name type="scientific">Steinernema glaseri</name>
    <dbReference type="NCBI Taxonomy" id="37863"/>
    <lineage>
        <taxon>Eukaryota</taxon>
        <taxon>Metazoa</taxon>
        <taxon>Ecdysozoa</taxon>
        <taxon>Nematoda</taxon>
        <taxon>Chromadorea</taxon>
        <taxon>Rhabditida</taxon>
        <taxon>Tylenchina</taxon>
        <taxon>Panagrolaimomorpha</taxon>
        <taxon>Strongyloidoidea</taxon>
        <taxon>Steinernematidae</taxon>
        <taxon>Steinernema</taxon>
    </lineage>
</organism>
<name>A0A1I7YVQ9_9BILA</name>
<keyword evidence="4" id="KW-1185">Reference proteome</keyword>
<proteinExistence type="predicted"/>
<dbReference type="WBParaSite" id="L893_g200.t1">
    <property type="protein sequence ID" value="L893_g200.t1"/>
    <property type="gene ID" value="L893_g200"/>
</dbReference>